<name>A0ABU5GRG6_9GAMM</name>
<dbReference type="RefSeq" id="WP_321553059.1">
    <property type="nucleotide sequence ID" value="NZ_JAXIVU010000004.1"/>
</dbReference>
<dbReference type="InterPro" id="IPR005358">
    <property type="entry name" value="Puta_zinc/iron-chelating_dom"/>
</dbReference>
<dbReference type="Pfam" id="PF03692">
    <property type="entry name" value="CxxCxxCC"/>
    <property type="match status" value="1"/>
</dbReference>
<comment type="caution">
    <text evidence="1">The sequence shown here is derived from an EMBL/GenBank/DDBJ whole genome shotgun (WGS) entry which is preliminary data.</text>
</comment>
<evidence type="ECO:0000313" key="1">
    <source>
        <dbReference type="EMBL" id="MDY7218970.1"/>
    </source>
</evidence>
<protein>
    <submittedName>
        <fullName evidence="1">YkgJ family cysteine cluster protein</fullName>
    </submittedName>
</protein>
<dbReference type="Proteomes" id="UP001294570">
    <property type="component" value="Unassembled WGS sequence"/>
</dbReference>
<accession>A0ABU5GRG6</accession>
<proteinExistence type="predicted"/>
<dbReference type="EMBL" id="JAXIVU010000004">
    <property type="protein sequence ID" value="MDY7218970.1"/>
    <property type="molecule type" value="Genomic_DNA"/>
</dbReference>
<evidence type="ECO:0000313" key="2">
    <source>
        <dbReference type="Proteomes" id="UP001294570"/>
    </source>
</evidence>
<reference evidence="1 2" key="1">
    <citation type="submission" date="2023-12" db="EMBL/GenBank/DDBJ databases">
        <title>Denitrificimonas halotolerans sp. nov.,a novel species isolated from landfill leachate.</title>
        <authorList>
            <person name="Wang S."/>
        </authorList>
    </citation>
    <scope>NUCLEOTIDE SEQUENCE [LARGE SCALE GENOMIC DNA]</scope>
    <source>
        <strain evidence="1 2">JX-1</strain>
    </source>
</reference>
<organism evidence="1 2">
    <name type="scientific">Denitrificimonas halotolerans</name>
    <dbReference type="NCBI Taxonomy" id="3098930"/>
    <lineage>
        <taxon>Bacteria</taxon>
        <taxon>Pseudomonadati</taxon>
        <taxon>Pseudomonadota</taxon>
        <taxon>Gammaproteobacteria</taxon>
        <taxon>Pseudomonadales</taxon>
        <taxon>Pseudomonadaceae</taxon>
        <taxon>Denitrificimonas</taxon>
    </lineage>
</organism>
<gene>
    <name evidence="1" type="ORF">TOI97_05215</name>
</gene>
<sequence length="128" mass="13865">MFDNNPCLSCGACCAHFRVSFFWGECQSAGGTVPDDTVIAISPTYVAMLGTERKPARCQALEGKVGEKVHCTMYTDRSSTCREFHASWEYGESNPHCDVARAAHGLPPLEPLPHADMLKPSGSDVSTL</sequence>
<keyword evidence="2" id="KW-1185">Reference proteome</keyword>